<keyword evidence="8" id="KW-1185">Reference proteome</keyword>
<protein>
    <submittedName>
        <fullName evidence="7">Trypsin</fullName>
    </submittedName>
</protein>
<dbReference type="Pfam" id="PF13365">
    <property type="entry name" value="Trypsin_2"/>
    <property type="match status" value="1"/>
</dbReference>
<dbReference type="STRING" id="172713.GCA_001705305_02611"/>
<dbReference type="Proteomes" id="UP000214666">
    <property type="component" value="Chromosome"/>
</dbReference>
<evidence type="ECO:0000256" key="4">
    <source>
        <dbReference type="SAM" id="MobiDB-lite"/>
    </source>
</evidence>
<dbReference type="PRINTS" id="PR00834">
    <property type="entry name" value="PROTEASES2C"/>
</dbReference>
<keyword evidence="5" id="KW-0732">Signal</keyword>
<dbReference type="InterPro" id="IPR001940">
    <property type="entry name" value="Peptidase_S1C"/>
</dbReference>
<evidence type="ECO:0000256" key="2">
    <source>
        <dbReference type="ARBA" id="ARBA00022801"/>
    </source>
</evidence>
<dbReference type="PANTHER" id="PTHR43343">
    <property type="entry name" value="PEPTIDASE S12"/>
    <property type="match status" value="1"/>
</dbReference>
<dbReference type="EMBL" id="CP020028">
    <property type="protein sequence ID" value="ASR45667.1"/>
    <property type="molecule type" value="Genomic_DNA"/>
</dbReference>
<dbReference type="SUPFAM" id="SSF50494">
    <property type="entry name" value="Trypsin-like serine proteases"/>
    <property type="match status" value="1"/>
</dbReference>
<evidence type="ECO:0000256" key="1">
    <source>
        <dbReference type="ARBA" id="ARBA00022670"/>
    </source>
</evidence>
<feature type="compositionally biased region" description="Acidic residues" evidence="4">
    <location>
        <begin position="381"/>
        <end position="393"/>
    </location>
</feature>
<keyword evidence="2" id="KW-0378">Hydrolase</keyword>
<proteinExistence type="predicted"/>
<dbReference type="InterPro" id="IPR009003">
    <property type="entry name" value="Peptidase_S1_PA"/>
</dbReference>
<dbReference type="Gene3D" id="2.30.42.10">
    <property type="match status" value="1"/>
</dbReference>
<feature type="compositionally biased region" description="Basic and acidic residues" evidence="4">
    <location>
        <begin position="394"/>
        <end position="404"/>
    </location>
</feature>
<evidence type="ECO:0000259" key="6">
    <source>
        <dbReference type="Pfam" id="PF13180"/>
    </source>
</evidence>
<sequence>MRKMGKRAIVLALGSALCISGTAGAASSGAALKAKVINGGVYVNVSDMNKALGTSGAYNSANGTYTLSADRVPQVIKNVSPSVVGIIGRSATGETVAGGDRYNLAHGTGVIIRTDGWIVTNAHVIEGLGDAVVVTSDGKSYGITDSYSDPVSDLALVKIKASGLKPATLAASTNSLQVGEQVVAIGTPISFSLRNSATSGVVSGLNRGVNAAYRLIQSDTAINPGNSGGPLVNLKGEVIGINTMKFSAVGIENMGFSIPADTVKYVISQFFKYGEVRRASLGLGLEESWSAIVGLPTEDPLKVTKITSANAVQAKIKEGDELYSINGKRVASAIDVNELLKSYQPGQTVSVLMQSDGDIVKRKLVLTQDNGEIYDSIQSGEDLEDSNESDSVEDGGKAPSKEASESVQETAVTGK</sequence>
<evidence type="ECO:0000256" key="3">
    <source>
        <dbReference type="ARBA" id="ARBA00022825"/>
    </source>
</evidence>
<dbReference type="PANTHER" id="PTHR43343:SF3">
    <property type="entry name" value="PROTEASE DO-LIKE 8, CHLOROPLASTIC"/>
    <property type="match status" value="1"/>
</dbReference>
<dbReference type="InterPro" id="IPR036034">
    <property type="entry name" value="PDZ_sf"/>
</dbReference>
<reference evidence="7 8" key="1">
    <citation type="submission" date="2017-03" db="EMBL/GenBank/DDBJ databases">
        <title>Complete genome sequence of Paenibacillus Kribbensis producing bioflocculants.</title>
        <authorList>
            <person name="Lee H.-G."/>
            <person name="Oh H.-M."/>
        </authorList>
    </citation>
    <scope>NUCLEOTIDE SEQUENCE [LARGE SCALE GENOMIC DNA]</scope>
    <source>
        <strain evidence="7 8">AM49</strain>
    </source>
</reference>
<evidence type="ECO:0000256" key="5">
    <source>
        <dbReference type="SAM" id="SignalP"/>
    </source>
</evidence>
<organism evidence="7 8">
    <name type="scientific">Paenibacillus kribbensis</name>
    <dbReference type="NCBI Taxonomy" id="172713"/>
    <lineage>
        <taxon>Bacteria</taxon>
        <taxon>Bacillati</taxon>
        <taxon>Bacillota</taxon>
        <taxon>Bacilli</taxon>
        <taxon>Bacillales</taxon>
        <taxon>Paenibacillaceae</taxon>
        <taxon>Paenibacillus</taxon>
    </lineage>
</organism>
<evidence type="ECO:0000313" key="7">
    <source>
        <dbReference type="EMBL" id="ASR45667.1"/>
    </source>
</evidence>
<dbReference type="KEGG" id="pkb:B4V02_02545"/>
<keyword evidence="1" id="KW-0645">Protease</keyword>
<dbReference type="Gene3D" id="2.40.10.120">
    <property type="match status" value="1"/>
</dbReference>
<keyword evidence="3" id="KW-0720">Serine protease</keyword>
<feature type="region of interest" description="Disordered" evidence="4">
    <location>
        <begin position="375"/>
        <end position="415"/>
    </location>
</feature>
<dbReference type="SUPFAM" id="SSF50156">
    <property type="entry name" value="PDZ domain-like"/>
    <property type="match status" value="1"/>
</dbReference>
<dbReference type="InterPro" id="IPR001478">
    <property type="entry name" value="PDZ"/>
</dbReference>
<dbReference type="OrthoDB" id="9758917at2"/>
<dbReference type="GO" id="GO:0006508">
    <property type="term" value="P:proteolysis"/>
    <property type="evidence" value="ECO:0007669"/>
    <property type="project" value="UniProtKB-KW"/>
</dbReference>
<evidence type="ECO:0000313" key="8">
    <source>
        <dbReference type="Proteomes" id="UP000214666"/>
    </source>
</evidence>
<dbReference type="GO" id="GO:0004252">
    <property type="term" value="F:serine-type endopeptidase activity"/>
    <property type="evidence" value="ECO:0007669"/>
    <property type="project" value="InterPro"/>
</dbReference>
<feature type="domain" description="PDZ" evidence="6">
    <location>
        <begin position="300"/>
        <end position="359"/>
    </location>
</feature>
<feature type="signal peptide" evidence="5">
    <location>
        <begin position="1"/>
        <end position="25"/>
    </location>
</feature>
<feature type="compositionally biased region" description="Polar residues" evidence="4">
    <location>
        <begin position="405"/>
        <end position="415"/>
    </location>
</feature>
<feature type="chain" id="PRO_5012194789" evidence="5">
    <location>
        <begin position="26"/>
        <end position="415"/>
    </location>
</feature>
<dbReference type="RefSeq" id="WP_094153657.1">
    <property type="nucleotide sequence ID" value="NZ_CP020028.1"/>
</dbReference>
<dbReference type="AlphaFoldDB" id="A0A222WH20"/>
<dbReference type="Pfam" id="PF13180">
    <property type="entry name" value="PDZ_2"/>
    <property type="match status" value="1"/>
</dbReference>
<name>A0A222WH20_9BACL</name>
<dbReference type="InterPro" id="IPR051201">
    <property type="entry name" value="Chloro_Bact_Ser_Proteases"/>
</dbReference>
<accession>A0A222WH20</accession>
<gene>
    <name evidence="7" type="ORF">B4V02_02545</name>
</gene>